<dbReference type="OrthoDB" id="2668416at2759"/>
<gene>
    <name evidence="1" type="ORF">PACLA_8A001476</name>
</gene>
<evidence type="ECO:0000313" key="2">
    <source>
        <dbReference type="Proteomes" id="UP001152795"/>
    </source>
</evidence>
<dbReference type="EMBL" id="CACRXK020021466">
    <property type="protein sequence ID" value="CAB4035884.1"/>
    <property type="molecule type" value="Genomic_DNA"/>
</dbReference>
<accession>A0A6S7K073</accession>
<proteinExistence type="predicted"/>
<dbReference type="Proteomes" id="UP001152795">
    <property type="component" value="Unassembled WGS sequence"/>
</dbReference>
<comment type="caution">
    <text evidence="1">The sequence shown here is derived from an EMBL/GenBank/DDBJ whole genome shotgun (WGS) entry which is preliminary data.</text>
</comment>
<sequence length="162" mass="19575">MAAVTRRTLLLMLMKRRWEKKTMYRKRMWERKLFKERKTKGEFYLLVQDLRLYDEEYFFRYFRMSVVQYEELLSMVAPIIQKSSQKRECIGPNERLCVTMRYLTTGDAQTTIAMNYRISPSSIGRIIYETCGALWQVLSPKFLQCPKNETDWKRIANELNLI</sequence>
<protein>
    <submittedName>
        <fullName evidence="1">Uncharacterized protein</fullName>
    </submittedName>
</protein>
<dbReference type="AlphaFoldDB" id="A0A6S7K073"/>
<reference evidence="1" key="1">
    <citation type="submission" date="2020-04" db="EMBL/GenBank/DDBJ databases">
        <authorList>
            <person name="Alioto T."/>
            <person name="Alioto T."/>
            <person name="Gomez Garrido J."/>
        </authorList>
    </citation>
    <scope>NUCLEOTIDE SEQUENCE</scope>
    <source>
        <strain evidence="1">A484AB</strain>
    </source>
</reference>
<name>A0A6S7K073_PARCT</name>
<keyword evidence="2" id="KW-1185">Reference proteome</keyword>
<evidence type="ECO:0000313" key="1">
    <source>
        <dbReference type="EMBL" id="CAB4035884.1"/>
    </source>
</evidence>
<organism evidence="1 2">
    <name type="scientific">Paramuricea clavata</name>
    <name type="common">Red gorgonian</name>
    <name type="synonym">Violescent sea-whip</name>
    <dbReference type="NCBI Taxonomy" id="317549"/>
    <lineage>
        <taxon>Eukaryota</taxon>
        <taxon>Metazoa</taxon>
        <taxon>Cnidaria</taxon>
        <taxon>Anthozoa</taxon>
        <taxon>Octocorallia</taxon>
        <taxon>Malacalcyonacea</taxon>
        <taxon>Plexauridae</taxon>
        <taxon>Paramuricea</taxon>
    </lineage>
</organism>